<dbReference type="InterPro" id="IPR007110">
    <property type="entry name" value="Ig-like_dom"/>
</dbReference>
<dbReference type="Proteomes" id="UP000694403">
    <property type="component" value="Unplaced"/>
</dbReference>
<name>A0A8C3S0X9_CHESE</name>
<feature type="compositionally biased region" description="Polar residues" evidence="1">
    <location>
        <begin position="127"/>
        <end position="143"/>
    </location>
</feature>
<dbReference type="InterPro" id="IPR013783">
    <property type="entry name" value="Ig-like_fold"/>
</dbReference>
<keyword evidence="2" id="KW-0732">Signal</keyword>
<dbReference type="SUPFAM" id="SSF48726">
    <property type="entry name" value="Immunoglobulin"/>
    <property type="match status" value="1"/>
</dbReference>
<reference evidence="4" key="1">
    <citation type="submission" date="2025-08" db="UniProtKB">
        <authorList>
            <consortium name="Ensembl"/>
        </authorList>
    </citation>
    <scope>IDENTIFICATION</scope>
</reference>
<evidence type="ECO:0000313" key="4">
    <source>
        <dbReference type="Ensembl" id="ENSCSRP00000006074.1"/>
    </source>
</evidence>
<dbReference type="InterPro" id="IPR013106">
    <property type="entry name" value="Ig_V-set"/>
</dbReference>
<dbReference type="PROSITE" id="PS50835">
    <property type="entry name" value="IG_LIKE"/>
    <property type="match status" value="1"/>
</dbReference>
<feature type="region of interest" description="Disordered" evidence="1">
    <location>
        <begin position="127"/>
        <end position="146"/>
    </location>
</feature>
<dbReference type="Gene3D" id="2.60.40.10">
    <property type="entry name" value="Immunoglobulins"/>
    <property type="match status" value="1"/>
</dbReference>
<evidence type="ECO:0000259" key="3">
    <source>
        <dbReference type="PROSITE" id="PS50835"/>
    </source>
</evidence>
<dbReference type="SMART" id="SM00406">
    <property type="entry name" value="IGv"/>
    <property type="match status" value="1"/>
</dbReference>
<reference evidence="4" key="2">
    <citation type="submission" date="2025-09" db="UniProtKB">
        <authorList>
            <consortium name="Ensembl"/>
        </authorList>
    </citation>
    <scope>IDENTIFICATION</scope>
</reference>
<keyword evidence="5" id="KW-1185">Reference proteome</keyword>
<dbReference type="PANTHER" id="PTHR23267">
    <property type="entry name" value="IMMUNOGLOBULIN LIGHT CHAIN"/>
    <property type="match status" value="1"/>
</dbReference>
<dbReference type="InterPro" id="IPR050150">
    <property type="entry name" value="IgV_Light_Chain"/>
</dbReference>
<evidence type="ECO:0000256" key="2">
    <source>
        <dbReference type="SAM" id="SignalP"/>
    </source>
</evidence>
<dbReference type="InterPro" id="IPR003599">
    <property type="entry name" value="Ig_sub"/>
</dbReference>
<dbReference type="Ensembl" id="ENSCSRT00000006270.1">
    <property type="protein sequence ID" value="ENSCSRP00000006074.1"/>
    <property type="gene ID" value="ENSCSRG00000004551.1"/>
</dbReference>
<evidence type="ECO:0000313" key="5">
    <source>
        <dbReference type="Proteomes" id="UP000694403"/>
    </source>
</evidence>
<evidence type="ECO:0000256" key="1">
    <source>
        <dbReference type="SAM" id="MobiDB-lite"/>
    </source>
</evidence>
<sequence length="199" mass="21281">MLWAPLIILLGTWCTASSAQPVLTQPPSMATSPGQTVKISCSMSSGVTVQSYPQTWQQQTPGSPPRHLLSYYSSMSRGSGVPDRFSGSKESSSNVWYLTITNVQAEDEADYYCAVWYGSAGVSHSDTPTWGSETETSPEQIASSPARVTPACGVPCRQFTHSGVTGSVTETPLGLSPDVLKLPLRPFSLPARDSRTLSC</sequence>
<accession>A0A8C3S0X9</accession>
<dbReference type="AlphaFoldDB" id="A0A8C3S0X9"/>
<proteinExistence type="predicted"/>
<organism evidence="4 5">
    <name type="scientific">Chelydra serpentina</name>
    <name type="common">Snapping turtle</name>
    <name type="synonym">Testudo serpentina</name>
    <dbReference type="NCBI Taxonomy" id="8475"/>
    <lineage>
        <taxon>Eukaryota</taxon>
        <taxon>Metazoa</taxon>
        <taxon>Chordata</taxon>
        <taxon>Craniata</taxon>
        <taxon>Vertebrata</taxon>
        <taxon>Euteleostomi</taxon>
        <taxon>Archelosauria</taxon>
        <taxon>Testudinata</taxon>
        <taxon>Testudines</taxon>
        <taxon>Cryptodira</taxon>
        <taxon>Durocryptodira</taxon>
        <taxon>Americhelydia</taxon>
        <taxon>Chelydroidea</taxon>
        <taxon>Chelydridae</taxon>
        <taxon>Chelydra</taxon>
    </lineage>
</organism>
<dbReference type="Pfam" id="PF07686">
    <property type="entry name" value="V-set"/>
    <property type="match status" value="1"/>
</dbReference>
<dbReference type="SMART" id="SM00409">
    <property type="entry name" value="IG"/>
    <property type="match status" value="1"/>
</dbReference>
<feature type="chain" id="PRO_5034311070" description="Ig-like domain-containing protein" evidence="2">
    <location>
        <begin position="20"/>
        <end position="199"/>
    </location>
</feature>
<protein>
    <recommendedName>
        <fullName evidence="3">Ig-like domain-containing protein</fullName>
    </recommendedName>
</protein>
<feature type="signal peptide" evidence="2">
    <location>
        <begin position="1"/>
        <end position="19"/>
    </location>
</feature>
<dbReference type="InterPro" id="IPR036179">
    <property type="entry name" value="Ig-like_dom_sf"/>
</dbReference>
<feature type="domain" description="Ig-like" evidence="3">
    <location>
        <begin position="21"/>
        <end position="129"/>
    </location>
</feature>